<evidence type="ECO:0000259" key="1">
    <source>
        <dbReference type="PROSITE" id="PS50943"/>
    </source>
</evidence>
<accession>A0A368TBS8</accession>
<dbReference type="Gene3D" id="1.10.260.40">
    <property type="entry name" value="lambda repressor-like DNA-binding domains"/>
    <property type="match status" value="1"/>
</dbReference>
<dbReference type="OrthoDB" id="4966777at2"/>
<evidence type="ECO:0000313" key="3">
    <source>
        <dbReference type="Proteomes" id="UP000253318"/>
    </source>
</evidence>
<dbReference type="PROSITE" id="PS50943">
    <property type="entry name" value="HTH_CROC1"/>
    <property type="match status" value="1"/>
</dbReference>
<dbReference type="SUPFAM" id="SSF47413">
    <property type="entry name" value="lambda repressor-like DNA-binding domains"/>
    <property type="match status" value="1"/>
</dbReference>
<dbReference type="GO" id="GO:0003677">
    <property type="term" value="F:DNA binding"/>
    <property type="evidence" value="ECO:0007669"/>
    <property type="project" value="InterPro"/>
</dbReference>
<evidence type="ECO:0000313" key="2">
    <source>
        <dbReference type="EMBL" id="RCV62614.1"/>
    </source>
</evidence>
<dbReference type="InterPro" id="IPR010982">
    <property type="entry name" value="Lambda_DNA-bd_dom_sf"/>
</dbReference>
<dbReference type="InterPro" id="IPR001387">
    <property type="entry name" value="Cro/C1-type_HTH"/>
</dbReference>
<sequence length="280" mass="31490">MSTDFQQGRRNLGARLRELRTEAGLTGKQLAARLGWQPSKVSRLENGRQTATVADLEAWANALEATGVLSELKGRLRGLETAYRSWKRHLAAGHRAVQEASALREAQTKTIHVFESGIIPGLFQTPEYARGVLADVSDRIGSPRDIEAGVRARMQRQEVLYRPGRHFHALIWEGALHVARCAPEAMAAQLDRLCGVIGLDTVTLGVIPFGVRTHFSPKHGFWIMDERLVVVETWNAELWLDSTDDVALYRRIWNLMAASAIYEHKAHRLITRARDQFTRP</sequence>
<dbReference type="Proteomes" id="UP000253318">
    <property type="component" value="Unassembled WGS sequence"/>
</dbReference>
<gene>
    <name evidence="2" type="ORF">DEF24_00065</name>
</gene>
<dbReference type="AlphaFoldDB" id="A0A368TBS8"/>
<proteinExistence type="predicted"/>
<dbReference type="InterPro" id="IPR043917">
    <property type="entry name" value="DUF5753"/>
</dbReference>
<dbReference type="RefSeq" id="WP_114396287.1">
    <property type="nucleotide sequence ID" value="NZ_QEIM01000006.1"/>
</dbReference>
<dbReference type="Pfam" id="PF13560">
    <property type="entry name" value="HTH_31"/>
    <property type="match status" value="1"/>
</dbReference>
<dbReference type="CDD" id="cd00093">
    <property type="entry name" value="HTH_XRE"/>
    <property type="match status" value="1"/>
</dbReference>
<dbReference type="SMART" id="SM00530">
    <property type="entry name" value="HTH_XRE"/>
    <property type="match status" value="1"/>
</dbReference>
<dbReference type="Pfam" id="PF19054">
    <property type="entry name" value="DUF5753"/>
    <property type="match status" value="1"/>
</dbReference>
<keyword evidence="3" id="KW-1185">Reference proteome</keyword>
<reference evidence="2 3" key="1">
    <citation type="submission" date="2018-04" db="EMBL/GenBank/DDBJ databases">
        <title>Novel actinobacteria from marine sediment.</title>
        <authorList>
            <person name="Ng Z.Y."/>
            <person name="Tan G.Y.A."/>
        </authorList>
    </citation>
    <scope>NUCLEOTIDE SEQUENCE [LARGE SCALE GENOMIC DNA]</scope>
    <source>
        <strain evidence="2 3">TPS81</strain>
    </source>
</reference>
<comment type="caution">
    <text evidence="2">The sequence shown here is derived from an EMBL/GenBank/DDBJ whole genome shotgun (WGS) entry which is preliminary data.</text>
</comment>
<dbReference type="EMBL" id="QEIN01000001">
    <property type="protein sequence ID" value="RCV62614.1"/>
    <property type="molecule type" value="Genomic_DNA"/>
</dbReference>
<feature type="domain" description="HTH cro/C1-type" evidence="1">
    <location>
        <begin position="16"/>
        <end position="69"/>
    </location>
</feature>
<name>A0A368TBS8_9ACTN</name>
<protein>
    <submittedName>
        <fullName evidence="2">Transcriptional regulator</fullName>
    </submittedName>
</protein>
<organism evidence="2 3">
    <name type="scientific">Marinitenerispora sediminis</name>
    <dbReference type="NCBI Taxonomy" id="1931232"/>
    <lineage>
        <taxon>Bacteria</taxon>
        <taxon>Bacillati</taxon>
        <taxon>Actinomycetota</taxon>
        <taxon>Actinomycetes</taxon>
        <taxon>Streptosporangiales</taxon>
        <taxon>Nocardiopsidaceae</taxon>
        <taxon>Marinitenerispora</taxon>
    </lineage>
</organism>